<dbReference type="GO" id="GO:0071978">
    <property type="term" value="P:bacterial-type flagellum-dependent swarming motility"/>
    <property type="evidence" value="ECO:0007669"/>
    <property type="project" value="InterPro"/>
</dbReference>
<organism evidence="4 5">
    <name type="scientific">Escherichia coli</name>
    <dbReference type="NCBI Taxonomy" id="562"/>
    <lineage>
        <taxon>Bacteria</taxon>
        <taxon>Pseudomonadati</taxon>
        <taxon>Pseudomonadota</taxon>
        <taxon>Gammaproteobacteria</taxon>
        <taxon>Enterobacterales</taxon>
        <taxon>Enterobacteriaceae</taxon>
        <taxon>Escherichia</taxon>
    </lineage>
</organism>
<dbReference type="InterPro" id="IPR046786">
    <property type="entry name" value="MotA_N"/>
</dbReference>
<dbReference type="AlphaFoldDB" id="A0A377K716"/>
<dbReference type="Proteomes" id="UP000254181">
    <property type="component" value="Unassembled WGS sequence"/>
</dbReference>
<accession>A0A377K716</accession>
<dbReference type="EMBL" id="UGEM01000004">
    <property type="protein sequence ID" value="STP19507.1"/>
    <property type="molecule type" value="Genomic_DNA"/>
</dbReference>
<sequence length="101" mass="10319">MLILLGYLVVLGTVFGGYLMTGGSLGALYQPAELVIIAGAGIGSFIVGNNGKAIKGTLKALPLLFRRSKYTQSNVYGSAGSALSVDGEIAADGDVFAGTRY</sequence>
<evidence type="ECO:0000259" key="3">
    <source>
        <dbReference type="Pfam" id="PF20560"/>
    </source>
</evidence>
<keyword evidence="1" id="KW-0283">Flagellar rotation</keyword>
<dbReference type="PANTHER" id="PTHR30433:SF4">
    <property type="entry name" value="MOTILITY PROTEIN A"/>
    <property type="match status" value="1"/>
</dbReference>
<keyword evidence="2" id="KW-1133">Transmembrane helix</keyword>
<keyword evidence="2" id="KW-0812">Transmembrane</keyword>
<dbReference type="PANTHER" id="PTHR30433">
    <property type="entry name" value="CHEMOTAXIS PROTEIN MOTA"/>
    <property type="match status" value="1"/>
</dbReference>
<proteinExistence type="predicted"/>
<feature type="transmembrane region" description="Helical" evidence="2">
    <location>
        <begin position="26"/>
        <end position="47"/>
    </location>
</feature>
<dbReference type="Pfam" id="PF20560">
    <property type="entry name" value="MotA_N"/>
    <property type="match status" value="1"/>
</dbReference>
<evidence type="ECO:0000256" key="2">
    <source>
        <dbReference type="SAM" id="Phobius"/>
    </source>
</evidence>
<keyword evidence="2" id="KW-0472">Membrane</keyword>
<dbReference type="GO" id="GO:0005886">
    <property type="term" value="C:plasma membrane"/>
    <property type="evidence" value="ECO:0007669"/>
    <property type="project" value="TreeGrafter"/>
</dbReference>
<gene>
    <name evidence="4" type="primary">motA_1</name>
    <name evidence="4" type="ORF">NCTC9075_02930</name>
</gene>
<evidence type="ECO:0000313" key="4">
    <source>
        <dbReference type="EMBL" id="STP19507.1"/>
    </source>
</evidence>
<feature type="domain" description="Motility protein A N-terminal" evidence="3">
    <location>
        <begin position="4"/>
        <end position="74"/>
    </location>
</feature>
<dbReference type="InterPro" id="IPR047055">
    <property type="entry name" value="MotA-like"/>
</dbReference>
<evidence type="ECO:0000313" key="5">
    <source>
        <dbReference type="Proteomes" id="UP000254181"/>
    </source>
</evidence>
<reference evidence="4 5" key="1">
    <citation type="submission" date="2018-06" db="EMBL/GenBank/DDBJ databases">
        <authorList>
            <consortium name="Pathogen Informatics"/>
            <person name="Doyle S."/>
        </authorList>
    </citation>
    <scope>NUCLEOTIDE SEQUENCE [LARGE SCALE GENOMIC DNA]</scope>
    <source>
        <strain evidence="4 5">NCTC9075</strain>
    </source>
</reference>
<evidence type="ECO:0000256" key="1">
    <source>
        <dbReference type="ARBA" id="ARBA00022779"/>
    </source>
</evidence>
<name>A0A377K716_ECOLX</name>
<dbReference type="GO" id="GO:0006935">
    <property type="term" value="P:chemotaxis"/>
    <property type="evidence" value="ECO:0007669"/>
    <property type="project" value="InterPro"/>
</dbReference>
<protein>
    <submittedName>
        <fullName evidence="4">Chemotaxis protein MotA (Motility protein A)</fullName>
    </submittedName>
</protein>